<sequence>MLRQVGILLVEDDLKDRKFIMRALKQVDPDLDVEIAKDAESALASLNNGSAPKIIVTDLNMPGMGGRGLLETLKTDEKLKNIPAIVLSTSDDESDIAESYRRHANAYMVKPDSIDGYKRIASFLRDFWLQEVKLPNID</sequence>
<protein>
    <submittedName>
        <fullName evidence="3">Response regulator</fullName>
    </submittedName>
</protein>
<evidence type="ECO:0000313" key="3">
    <source>
        <dbReference type="EMBL" id="MFC7290591.1"/>
    </source>
</evidence>
<accession>A0ABW2II37</accession>
<dbReference type="PANTHER" id="PTHR44520:SF2">
    <property type="entry name" value="RESPONSE REGULATOR RCP1"/>
    <property type="match status" value="1"/>
</dbReference>
<evidence type="ECO:0000256" key="1">
    <source>
        <dbReference type="PROSITE-ProRule" id="PRU00169"/>
    </source>
</evidence>
<dbReference type="EMBL" id="JBHTBR010000002">
    <property type="protein sequence ID" value="MFC7290591.1"/>
    <property type="molecule type" value="Genomic_DNA"/>
</dbReference>
<gene>
    <name evidence="3" type="ORF">ACFQS8_03095</name>
</gene>
<evidence type="ECO:0000259" key="2">
    <source>
        <dbReference type="PROSITE" id="PS50110"/>
    </source>
</evidence>
<reference evidence="4" key="1">
    <citation type="journal article" date="2019" name="Int. J. Syst. Evol. Microbiol.">
        <title>The Global Catalogue of Microorganisms (GCM) 10K type strain sequencing project: providing services to taxonomists for standard genome sequencing and annotation.</title>
        <authorList>
            <consortium name="The Broad Institute Genomics Platform"/>
            <consortium name="The Broad Institute Genome Sequencing Center for Infectious Disease"/>
            <person name="Wu L."/>
            <person name="Ma J."/>
        </authorList>
    </citation>
    <scope>NUCLEOTIDE SEQUENCE [LARGE SCALE GENOMIC DNA]</scope>
    <source>
        <strain evidence="4">CCUG 51308</strain>
    </source>
</reference>
<dbReference type="InterPro" id="IPR052893">
    <property type="entry name" value="TCS_response_regulator"/>
</dbReference>
<evidence type="ECO:0000313" key="4">
    <source>
        <dbReference type="Proteomes" id="UP001596492"/>
    </source>
</evidence>
<proteinExistence type="predicted"/>
<dbReference type="SUPFAM" id="SSF52172">
    <property type="entry name" value="CheY-like"/>
    <property type="match status" value="1"/>
</dbReference>
<comment type="caution">
    <text evidence="3">The sequence shown here is derived from an EMBL/GenBank/DDBJ whole genome shotgun (WGS) entry which is preliminary data.</text>
</comment>
<dbReference type="Gene3D" id="3.40.50.2300">
    <property type="match status" value="1"/>
</dbReference>
<dbReference type="SMART" id="SM00448">
    <property type="entry name" value="REC"/>
    <property type="match status" value="1"/>
</dbReference>
<dbReference type="Pfam" id="PF00072">
    <property type="entry name" value="Response_reg"/>
    <property type="match status" value="1"/>
</dbReference>
<keyword evidence="4" id="KW-1185">Reference proteome</keyword>
<feature type="domain" description="Response regulatory" evidence="2">
    <location>
        <begin position="6"/>
        <end position="125"/>
    </location>
</feature>
<dbReference type="Proteomes" id="UP001596492">
    <property type="component" value="Unassembled WGS sequence"/>
</dbReference>
<feature type="modified residue" description="4-aspartylphosphate" evidence="1">
    <location>
        <position position="58"/>
    </location>
</feature>
<name>A0ABW2II37_9PROT</name>
<dbReference type="InterPro" id="IPR011006">
    <property type="entry name" value="CheY-like_superfamily"/>
</dbReference>
<dbReference type="PROSITE" id="PS50110">
    <property type="entry name" value="RESPONSE_REGULATORY"/>
    <property type="match status" value="1"/>
</dbReference>
<dbReference type="RefSeq" id="WP_382165603.1">
    <property type="nucleotide sequence ID" value="NZ_JBHTBR010000002.1"/>
</dbReference>
<dbReference type="CDD" id="cd17557">
    <property type="entry name" value="REC_Rcp-like"/>
    <property type="match status" value="1"/>
</dbReference>
<keyword evidence="1" id="KW-0597">Phosphoprotein</keyword>
<dbReference type="InterPro" id="IPR001789">
    <property type="entry name" value="Sig_transdc_resp-reg_receiver"/>
</dbReference>
<dbReference type="PANTHER" id="PTHR44520">
    <property type="entry name" value="RESPONSE REGULATOR RCP1-RELATED"/>
    <property type="match status" value="1"/>
</dbReference>
<organism evidence="3 4">
    <name type="scientific">Hirschia litorea</name>
    <dbReference type="NCBI Taxonomy" id="1199156"/>
    <lineage>
        <taxon>Bacteria</taxon>
        <taxon>Pseudomonadati</taxon>
        <taxon>Pseudomonadota</taxon>
        <taxon>Alphaproteobacteria</taxon>
        <taxon>Hyphomonadales</taxon>
        <taxon>Hyphomonadaceae</taxon>
        <taxon>Hirschia</taxon>
    </lineage>
</organism>